<evidence type="ECO:0000313" key="2">
    <source>
        <dbReference type="Proteomes" id="UP000886595"/>
    </source>
</evidence>
<dbReference type="EMBL" id="JAAMPC010000009">
    <property type="protein sequence ID" value="KAG2296638.1"/>
    <property type="molecule type" value="Genomic_DNA"/>
</dbReference>
<accession>A0A8X7RYT2</accession>
<protein>
    <submittedName>
        <fullName evidence="1">Uncharacterized protein</fullName>
    </submittedName>
</protein>
<gene>
    <name evidence="1" type="ORF">Bca52824_043307</name>
</gene>
<name>A0A8X7RYT2_BRACI</name>
<organism evidence="1 2">
    <name type="scientific">Brassica carinata</name>
    <name type="common">Ethiopian mustard</name>
    <name type="synonym">Abyssinian cabbage</name>
    <dbReference type="NCBI Taxonomy" id="52824"/>
    <lineage>
        <taxon>Eukaryota</taxon>
        <taxon>Viridiplantae</taxon>
        <taxon>Streptophyta</taxon>
        <taxon>Embryophyta</taxon>
        <taxon>Tracheophyta</taxon>
        <taxon>Spermatophyta</taxon>
        <taxon>Magnoliopsida</taxon>
        <taxon>eudicotyledons</taxon>
        <taxon>Gunneridae</taxon>
        <taxon>Pentapetalae</taxon>
        <taxon>rosids</taxon>
        <taxon>malvids</taxon>
        <taxon>Brassicales</taxon>
        <taxon>Brassicaceae</taxon>
        <taxon>Brassiceae</taxon>
        <taxon>Brassica</taxon>
    </lineage>
</organism>
<dbReference type="Proteomes" id="UP000886595">
    <property type="component" value="Unassembled WGS sequence"/>
</dbReference>
<sequence length="143" mass="16239">MSQEEDDSSRCISSPSATTMNHLTSCYGSRHAHHTGEESEVLAAPEPLSSLAMAVIYREMWRRHERSEMWRLTPTTTTVETRAREIVITHMLAPPSLLTSNHHPLRFPPAMLLPFPTCHASSVLCFYFVPVVVTYLDEEKTQQ</sequence>
<keyword evidence="2" id="KW-1185">Reference proteome</keyword>
<proteinExistence type="predicted"/>
<comment type="caution">
    <text evidence="1">The sequence shown here is derived from an EMBL/GenBank/DDBJ whole genome shotgun (WGS) entry which is preliminary data.</text>
</comment>
<dbReference type="AlphaFoldDB" id="A0A8X7RYT2"/>
<evidence type="ECO:0000313" key="1">
    <source>
        <dbReference type="EMBL" id="KAG2296638.1"/>
    </source>
</evidence>
<reference evidence="1 2" key="1">
    <citation type="submission" date="2020-02" db="EMBL/GenBank/DDBJ databases">
        <authorList>
            <person name="Ma Q."/>
            <person name="Huang Y."/>
            <person name="Song X."/>
            <person name="Pei D."/>
        </authorList>
    </citation>
    <scope>NUCLEOTIDE SEQUENCE [LARGE SCALE GENOMIC DNA]</scope>
    <source>
        <strain evidence="1">Sxm20200214</strain>
        <tissue evidence="1">Leaf</tissue>
    </source>
</reference>